<proteinExistence type="predicted"/>
<dbReference type="Proteomes" id="UP001296104">
    <property type="component" value="Unassembled WGS sequence"/>
</dbReference>
<name>A0AAI8YRJ0_9PEZI</name>
<dbReference type="EMBL" id="CAVMBE010000002">
    <property type="protein sequence ID" value="CAK3787534.1"/>
    <property type="molecule type" value="Genomic_DNA"/>
</dbReference>
<reference evidence="1" key="1">
    <citation type="submission" date="2023-11" db="EMBL/GenBank/DDBJ databases">
        <authorList>
            <person name="Alioto T."/>
            <person name="Alioto T."/>
            <person name="Gomez Garrido J."/>
        </authorList>
    </citation>
    <scope>NUCLEOTIDE SEQUENCE</scope>
</reference>
<organism evidence="1 2">
    <name type="scientific">Lecanosticta acicola</name>
    <dbReference type="NCBI Taxonomy" id="111012"/>
    <lineage>
        <taxon>Eukaryota</taxon>
        <taxon>Fungi</taxon>
        <taxon>Dikarya</taxon>
        <taxon>Ascomycota</taxon>
        <taxon>Pezizomycotina</taxon>
        <taxon>Dothideomycetes</taxon>
        <taxon>Dothideomycetidae</taxon>
        <taxon>Mycosphaerellales</taxon>
        <taxon>Mycosphaerellaceae</taxon>
        <taxon>Lecanosticta</taxon>
    </lineage>
</organism>
<keyword evidence="2" id="KW-1185">Reference proteome</keyword>
<sequence length="103" mass="11722">MQKTFKNVTKKAVEGNNYTKFTHPKKQMGVRYDYDGEVKKDGVDCHKYNLQPNAGDDIPSSIKRWRKDNGGTHEVMAVVYVKKDGTKDDVEKALHDAHKNVKG</sequence>
<comment type="caution">
    <text evidence="1">The sequence shown here is derived from an EMBL/GenBank/DDBJ whole genome shotgun (WGS) entry which is preliminary data.</text>
</comment>
<dbReference type="AlphaFoldDB" id="A0AAI8YRJ0"/>
<accession>A0AAI8YRJ0</accession>
<evidence type="ECO:0000313" key="1">
    <source>
        <dbReference type="EMBL" id="CAK3787534.1"/>
    </source>
</evidence>
<gene>
    <name evidence="1" type="ORF">LECACI_7A000656</name>
</gene>
<protein>
    <submittedName>
        <fullName evidence="1">Uncharacterized protein</fullName>
    </submittedName>
</protein>
<evidence type="ECO:0000313" key="2">
    <source>
        <dbReference type="Proteomes" id="UP001296104"/>
    </source>
</evidence>